<organism evidence="1">
    <name type="scientific">marine sediment metagenome</name>
    <dbReference type="NCBI Taxonomy" id="412755"/>
    <lineage>
        <taxon>unclassified sequences</taxon>
        <taxon>metagenomes</taxon>
        <taxon>ecological metagenomes</taxon>
    </lineage>
</organism>
<evidence type="ECO:0000313" key="1">
    <source>
        <dbReference type="EMBL" id="GAI83650.1"/>
    </source>
</evidence>
<comment type="caution">
    <text evidence="1">The sequence shown here is derived from an EMBL/GenBank/DDBJ whole genome shotgun (WGS) entry which is preliminary data.</text>
</comment>
<sequence>MASGLISGYYRALQAQIIRKIEVLESADLEGTDVEDWVKYYMEKYAFVPVQLKSAAPVLEEQVNRSKRTDFFDIERTVENSTALIGLPVEPNVNMKDLLKMRGDSWTSVSYEWEYRDGCIFIESSPAPEAIKRAIENAKKNLESINAAIKIGNSQLPGLIRQQVEERREAVGARTQTFIDLASAIGAELKLTGEAERRLSQVPQVKQSIAELRKPQGKSKQIPKLDPATFNTILEIIDSQSVSFERTPKTVA</sequence>
<name>X1T7W8_9ZZZZ</name>
<dbReference type="EMBL" id="BARW01015101">
    <property type="protein sequence ID" value="GAI83650.1"/>
    <property type="molecule type" value="Genomic_DNA"/>
</dbReference>
<feature type="non-terminal residue" evidence="1">
    <location>
        <position position="252"/>
    </location>
</feature>
<proteinExistence type="predicted"/>
<gene>
    <name evidence="1" type="ORF">S12H4_26585</name>
</gene>
<dbReference type="AlphaFoldDB" id="X1T7W8"/>
<accession>X1T7W8</accession>
<protein>
    <submittedName>
        <fullName evidence="1">Uncharacterized protein</fullName>
    </submittedName>
</protein>
<reference evidence="1" key="1">
    <citation type="journal article" date="2014" name="Front. Microbiol.">
        <title>High frequency of phylogenetically diverse reductive dehalogenase-homologous genes in deep subseafloor sedimentary metagenomes.</title>
        <authorList>
            <person name="Kawai M."/>
            <person name="Futagami T."/>
            <person name="Toyoda A."/>
            <person name="Takaki Y."/>
            <person name="Nishi S."/>
            <person name="Hori S."/>
            <person name="Arai W."/>
            <person name="Tsubouchi T."/>
            <person name="Morono Y."/>
            <person name="Uchiyama I."/>
            <person name="Ito T."/>
            <person name="Fujiyama A."/>
            <person name="Inagaki F."/>
            <person name="Takami H."/>
        </authorList>
    </citation>
    <scope>NUCLEOTIDE SEQUENCE</scope>
    <source>
        <strain evidence="1">Expedition CK06-06</strain>
    </source>
</reference>